<protein>
    <submittedName>
        <fullName evidence="1">BioC protein</fullName>
    </submittedName>
</protein>
<organism evidence="1 2">
    <name type="scientific">Symbiodinium necroappetens</name>
    <dbReference type="NCBI Taxonomy" id="1628268"/>
    <lineage>
        <taxon>Eukaryota</taxon>
        <taxon>Sar</taxon>
        <taxon>Alveolata</taxon>
        <taxon>Dinophyceae</taxon>
        <taxon>Suessiales</taxon>
        <taxon>Symbiodiniaceae</taxon>
        <taxon>Symbiodinium</taxon>
    </lineage>
</organism>
<proteinExistence type="predicted"/>
<dbReference type="EMBL" id="CAJNJA010010442">
    <property type="protein sequence ID" value="CAE7257548.1"/>
    <property type="molecule type" value="Genomic_DNA"/>
</dbReference>
<comment type="caution">
    <text evidence="1">The sequence shown here is derived from an EMBL/GenBank/DDBJ whole genome shotgun (WGS) entry which is preliminary data.</text>
</comment>
<dbReference type="AlphaFoldDB" id="A0A812MFM9"/>
<accession>A0A812MFM9</accession>
<dbReference type="Proteomes" id="UP000601435">
    <property type="component" value="Unassembled WGS sequence"/>
</dbReference>
<sequence>MMEKALQLQMEGLYPGHASQTVYHTFLTDAVADLRVDCRADVKLLDAAALFRLDRGCCPEAARAEHEKIESRAGLSQTLLMTIVALLSARNLHGTAGDQVLPAKVCGT</sequence>
<reference evidence="1" key="1">
    <citation type="submission" date="2021-02" db="EMBL/GenBank/DDBJ databases">
        <authorList>
            <person name="Dougan E. K."/>
            <person name="Rhodes N."/>
            <person name="Thang M."/>
            <person name="Chan C."/>
        </authorList>
    </citation>
    <scope>NUCLEOTIDE SEQUENCE</scope>
</reference>
<name>A0A812MFM9_9DINO</name>
<keyword evidence="2" id="KW-1185">Reference proteome</keyword>
<gene>
    <name evidence="1" type="primary">bioC</name>
    <name evidence="1" type="ORF">SNEC2469_LOCUS5725</name>
</gene>
<evidence type="ECO:0000313" key="1">
    <source>
        <dbReference type="EMBL" id="CAE7257548.1"/>
    </source>
</evidence>
<evidence type="ECO:0000313" key="2">
    <source>
        <dbReference type="Proteomes" id="UP000601435"/>
    </source>
</evidence>